<accession>A0A6P8ZYE6</accession>
<feature type="signal peptide" evidence="1">
    <location>
        <begin position="1"/>
        <end position="25"/>
    </location>
</feature>
<gene>
    <name evidence="3 4" type="primary">LOC117650910</name>
</gene>
<proteinExistence type="predicted"/>
<dbReference type="AlphaFoldDB" id="A0A6P8ZYE6"/>
<reference evidence="3 4" key="1">
    <citation type="submission" date="2025-04" db="UniProtKB">
        <authorList>
            <consortium name="RefSeq"/>
        </authorList>
    </citation>
    <scope>IDENTIFICATION</scope>
    <source>
        <tissue evidence="3 4">Total insect</tissue>
    </source>
</reference>
<sequence>MKSVAVTCVSVLLAVGAIMVPGASGGCGGHDPALTVATKTGLSGSKSTECFKDKLGTCFGRFPKMFAAAASSMYWNYSNKTIVVYDGHLCGGYSQAFRWPVPYKQVQLDGSTKDVIYDNGGLIDDLSRVCKFDTCGYSSTVSTKQFRGDCVPDALGPYADSPVNRSPKSGEKCTCLETWDKSIRSVRFLENDN</sequence>
<evidence type="ECO:0000313" key="2">
    <source>
        <dbReference type="Proteomes" id="UP000515158"/>
    </source>
</evidence>
<dbReference type="RefSeq" id="XP_034250443.1">
    <property type="nucleotide sequence ID" value="XM_034394552.1"/>
</dbReference>
<protein>
    <submittedName>
        <fullName evidence="3 4">Uncharacterized protein LOC117650910</fullName>
    </submittedName>
</protein>
<dbReference type="KEGG" id="tpal:117650910"/>
<organism evidence="4">
    <name type="scientific">Thrips palmi</name>
    <name type="common">Melon thrips</name>
    <dbReference type="NCBI Taxonomy" id="161013"/>
    <lineage>
        <taxon>Eukaryota</taxon>
        <taxon>Metazoa</taxon>
        <taxon>Ecdysozoa</taxon>
        <taxon>Arthropoda</taxon>
        <taxon>Hexapoda</taxon>
        <taxon>Insecta</taxon>
        <taxon>Pterygota</taxon>
        <taxon>Neoptera</taxon>
        <taxon>Paraneoptera</taxon>
        <taxon>Thysanoptera</taxon>
        <taxon>Terebrantia</taxon>
        <taxon>Thripoidea</taxon>
        <taxon>Thripidae</taxon>
        <taxon>Thrips</taxon>
    </lineage>
</organism>
<dbReference type="PROSITE" id="PS51257">
    <property type="entry name" value="PROKAR_LIPOPROTEIN"/>
    <property type="match status" value="1"/>
</dbReference>
<keyword evidence="1" id="KW-0732">Signal</keyword>
<evidence type="ECO:0000313" key="3">
    <source>
        <dbReference type="RefSeq" id="XP_034250442.1"/>
    </source>
</evidence>
<keyword evidence="2" id="KW-1185">Reference proteome</keyword>
<name>A0A6P8ZYE6_THRPL</name>
<dbReference type="Proteomes" id="UP000515158">
    <property type="component" value="Unplaced"/>
</dbReference>
<feature type="chain" id="PRO_5044654943" evidence="1">
    <location>
        <begin position="26"/>
        <end position="193"/>
    </location>
</feature>
<dbReference type="RefSeq" id="XP_034250442.1">
    <property type="nucleotide sequence ID" value="XM_034394551.1"/>
</dbReference>
<evidence type="ECO:0000313" key="4">
    <source>
        <dbReference type="RefSeq" id="XP_034250443.1"/>
    </source>
</evidence>
<dbReference type="GeneID" id="117650910"/>
<evidence type="ECO:0000256" key="1">
    <source>
        <dbReference type="SAM" id="SignalP"/>
    </source>
</evidence>